<dbReference type="PROSITE" id="PS50013">
    <property type="entry name" value="CHROMO_2"/>
    <property type="match status" value="1"/>
</dbReference>
<reference evidence="2" key="2">
    <citation type="submission" date="2020-03" db="EMBL/GenBank/DDBJ databases">
        <title>Walnut 2.0.</title>
        <authorList>
            <person name="Marrano A."/>
            <person name="Britton M."/>
            <person name="Zimin A.V."/>
            <person name="Zaini P.A."/>
            <person name="Workman R."/>
            <person name="Puiu D."/>
            <person name="Bianco L."/>
            <person name="Allen B.J."/>
            <person name="Troggio M."/>
            <person name="Leslie C.A."/>
            <person name="Timp W."/>
            <person name="Dendekar A."/>
            <person name="Salzberg S.L."/>
            <person name="Neale D.B."/>
        </authorList>
    </citation>
    <scope>NUCLEOTIDE SEQUENCE</scope>
    <source>
        <tissue evidence="2">Leaves</tissue>
    </source>
</reference>
<dbReference type="Pfam" id="PF00385">
    <property type="entry name" value="Chromo"/>
    <property type="match status" value="1"/>
</dbReference>
<dbReference type="EMBL" id="LIHL02000004">
    <property type="protein sequence ID" value="KAF5472094.1"/>
    <property type="molecule type" value="Genomic_DNA"/>
</dbReference>
<reference evidence="2" key="1">
    <citation type="submission" date="2015-10" db="EMBL/GenBank/DDBJ databases">
        <authorList>
            <person name="Martinez-Garcia P.J."/>
            <person name="Crepeau M.W."/>
            <person name="Puiu D."/>
            <person name="Gonzalez-Ibeas D."/>
            <person name="Whalen J."/>
            <person name="Stevens K."/>
            <person name="Paul R."/>
            <person name="Butterfield T."/>
            <person name="Britton M."/>
            <person name="Reagan R."/>
            <person name="Chakraborty S."/>
            <person name="Walawage S.L."/>
            <person name="Vasquez-Gross H.A."/>
            <person name="Cardeno C."/>
            <person name="Famula R."/>
            <person name="Pratt K."/>
            <person name="Kuruganti S."/>
            <person name="Aradhya M.K."/>
            <person name="Leslie C.A."/>
            <person name="Dandekar A.M."/>
            <person name="Salzberg S.L."/>
            <person name="Wegrzyn J.L."/>
            <person name="Langley C.H."/>
            <person name="Neale D.B."/>
        </authorList>
    </citation>
    <scope>NUCLEOTIDE SEQUENCE</scope>
    <source>
        <tissue evidence="2">Leaves</tissue>
    </source>
</reference>
<dbReference type="Gramene" id="Jr04_07180_p1">
    <property type="protein sequence ID" value="cds.Jr04_07180_p1"/>
    <property type="gene ID" value="Jr04_07180"/>
</dbReference>
<comment type="caution">
    <text evidence="2">The sequence shown here is derived from an EMBL/GenBank/DDBJ whole genome shotgun (WGS) entry which is preliminary data.</text>
</comment>
<accession>A0A833XVD7</accession>
<dbReference type="AlphaFoldDB" id="A0A833XVD7"/>
<name>A0A833XVD7_JUGRE</name>
<gene>
    <name evidence="2" type="ORF">F2P56_008836</name>
</gene>
<dbReference type="InterPro" id="IPR016197">
    <property type="entry name" value="Chromo-like_dom_sf"/>
</dbReference>
<feature type="domain" description="Chromo" evidence="1">
    <location>
        <begin position="74"/>
        <end position="127"/>
    </location>
</feature>
<dbReference type="InterPro" id="IPR023780">
    <property type="entry name" value="Chromo_domain"/>
</dbReference>
<dbReference type="InterPro" id="IPR056924">
    <property type="entry name" value="SH3_Tf2-1"/>
</dbReference>
<sequence length="127" mass="14623">MSVAHRRNLKLSPRFYGPFPIIQKVGSVAYKLQLPPTSTIHSVFHVSQLKKTLGQRHVYLPTLPPMGTDGNLKPEPEKILHRRVWKHHNQPLTECLVQWKGQNEEDASWEPYEELKASYPHLAGKVL</sequence>
<dbReference type="Proteomes" id="UP000619265">
    <property type="component" value="Unassembled WGS sequence"/>
</dbReference>
<proteinExistence type="predicted"/>
<evidence type="ECO:0000313" key="3">
    <source>
        <dbReference type="Proteomes" id="UP000619265"/>
    </source>
</evidence>
<dbReference type="Pfam" id="PF24626">
    <property type="entry name" value="SH3_Tf2-1"/>
    <property type="match status" value="1"/>
</dbReference>
<dbReference type="InterPro" id="IPR000953">
    <property type="entry name" value="Chromo/chromo_shadow_dom"/>
</dbReference>
<organism evidence="2 3">
    <name type="scientific">Juglans regia</name>
    <name type="common">English walnut</name>
    <dbReference type="NCBI Taxonomy" id="51240"/>
    <lineage>
        <taxon>Eukaryota</taxon>
        <taxon>Viridiplantae</taxon>
        <taxon>Streptophyta</taxon>
        <taxon>Embryophyta</taxon>
        <taxon>Tracheophyta</taxon>
        <taxon>Spermatophyta</taxon>
        <taxon>Magnoliopsida</taxon>
        <taxon>eudicotyledons</taxon>
        <taxon>Gunneridae</taxon>
        <taxon>Pentapetalae</taxon>
        <taxon>rosids</taxon>
        <taxon>fabids</taxon>
        <taxon>Fagales</taxon>
        <taxon>Juglandaceae</taxon>
        <taxon>Juglans</taxon>
    </lineage>
</organism>
<evidence type="ECO:0000259" key="1">
    <source>
        <dbReference type="PROSITE" id="PS50013"/>
    </source>
</evidence>
<dbReference type="Gene3D" id="2.40.50.40">
    <property type="match status" value="1"/>
</dbReference>
<dbReference type="PANTHER" id="PTHR46148:SF54">
    <property type="entry name" value="RETROTRANSPOSON-LIKE PROTEIN"/>
    <property type="match status" value="1"/>
</dbReference>
<evidence type="ECO:0000313" key="2">
    <source>
        <dbReference type="EMBL" id="KAF5472094.1"/>
    </source>
</evidence>
<protein>
    <recommendedName>
        <fullName evidence="1">Chromo domain-containing protein</fullName>
    </recommendedName>
</protein>
<dbReference type="SUPFAM" id="SSF54160">
    <property type="entry name" value="Chromo domain-like"/>
    <property type="match status" value="1"/>
</dbReference>
<dbReference type="PANTHER" id="PTHR46148">
    <property type="entry name" value="CHROMO DOMAIN-CONTAINING PROTEIN"/>
    <property type="match status" value="1"/>
</dbReference>